<evidence type="ECO:0000256" key="2">
    <source>
        <dbReference type="ARBA" id="ARBA00023180"/>
    </source>
</evidence>
<reference evidence="7" key="1">
    <citation type="submission" date="2024-02" db="UniProtKB">
        <authorList>
            <consortium name="WormBaseParasite"/>
        </authorList>
    </citation>
    <scope>IDENTIFICATION</scope>
</reference>
<dbReference type="EC" id="3.1.3.2" evidence="3"/>
<dbReference type="InterPro" id="IPR029052">
    <property type="entry name" value="Metallo-depent_PP-like"/>
</dbReference>
<evidence type="ECO:0000259" key="5">
    <source>
        <dbReference type="Pfam" id="PF16656"/>
    </source>
</evidence>
<feature type="chain" id="PRO_5041779767" description="Purple acid phosphatase" evidence="3">
    <location>
        <begin position="17"/>
        <end position="405"/>
    </location>
</feature>
<evidence type="ECO:0000313" key="6">
    <source>
        <dbReference type="Proteomes" id="UP000887575"/>
    </source>
</evidence>
<dbReference type="PANTHER" id="PTHR45867">
    <property type="entry name" value="PURPLE ACID PHOSPHATASE"/>
    <property type="match status" value="1"/>
</dbReference>
<evidence type="ECO:0000256" key="1">
    <source>
        <dbReference type="ARBA" id="ARBA00022729"/>
    </source>
</evidence>
<dbReference type="CDD" id="cd00839">
    <property type="entry name" value="MPP_PAPs"/>
    <property type="match status" value="1"/>
</dbReference>
<keyword evidence="3" id="KW-0378">Hydrolase</keyword>
<dbReference type="GO" id="GO:0003993">
    <property type="term" value="F:acid phosphatase activity"/>
    <property type="evidence" value="ECO:0007669"/>
    <property type="project" value="UniProtKB-EC"/>
</dbReference>
<sequence length="405" mass="46763">MRLLLFSLLFITTLNARLHRLKPNRKLKWDIAKNPNQGPMKAQPEQIHLSYGGSPSTMFVTWLAFDDTGNGFVEWGEGRAMDRKSTAHVYLFQDGQSGSVDRYIFRAVLTGIEPGKTYRYHVGSQFGWSAIYEFTGLKERSEGGFKMAVFGDMGSQNARSLGKIQEMVQKGDVDMVLHVGDMAYDMNENNSEMGDEFMRQIEPAAAYIPYMTAVGNHENNRNFTQYVNRFTMPGTENGLMYSFDLGLVHYIVISTEFYFFTSWGWEQIGNQWRWLSEDLEKANDNRHNVPWIITMGHRPMYCSDFDGDDCTKYESIIRNGLPETHAYGLEKLFYKHGVDIELWAHEHSYERMFPVYNRTVYNGTDSPYVDPPAPVHVVTGSAVSVRRIYCHQKQITFDYEISMRQ</sequence>
<dbReference type="Gene3D" id="3.60.21.10">
    <property type="match status" value="1"/>
</dbReference>
<name>A0AAF3EW84_9BILA</name>
<protein>
    <recommendedName>
        <fullName evidence="3">Purple acid phosphatase</fullName>
        <ecNumber evidence="3">3.1.3.2</ecNumber>
    </recommendedName>
</protein>
<dbReference type="PANTHER" id="PTHR45867:SF3">
    <property type="entry name" value="ACID PHOSPHATASE TYPE 7"/>
    <property type="match status" value="1"/>
</dbReference>
<organism evidence="6 7">
    <name type="scientific">Mesorhabditis belari</name>
    <dbReference type="NCBI Taxonomy" id="2138241"/>
    <lineage>
        <taxon>Eukaryota</taxon>
        <taxon>Metazoa</taxon>
        <taxon>Ecdysozoa</taxon>
        <taxon>Nematoda</taxon>
        <taxon>Chromadorea</taxon>
        <taxon>Rhabditida</taxon>
        <taxon>Rhabditina</taxon>
        <taxon>Rhabditomorpha</taxon>
        <taxon>Rhabditoidea</taxon>
        <taxon>Rhabditidae</taxon>
        <taxon>Mesorhabditinae</taxon>
        <taxon>Mesorhabditis</taxon>
    </lineage>
</organism>
<comment type="catalytic activity">
    <reaction evidence="3">
        <text>a phosphate monoester + H2O = an alcohol + phosphate</text>
        <dbReference type="Rhea" id="RHEA:15017"/>
        <dbReference type="ChEBI" id="CHEBI:15377"/>
        <dbReference type="ChEBI" id="CHEBI:30879"/>
        <dbReference type="ChEBI" id="CHEBI:43474"/>
        <dbReference type="ChEBI" id="CHEBI:67140"/>
        <dbReference type="EC" id="3.1.3.2"/>
    </reaction>
</comment>
<dbReference type="Pfam" id="PF00149">
    <property type="entry name" value="Metallophos"/>
    <property type="match status" value="1"/>
</dbReference>
<keyword evidence="2" id="KW-0325">Glycoprotein</keyword>
<dbReference type="InterPro" id="IPR008963">
    <property type="entry name" value="Purple_acid_Pase-like_N"/>
</dbReference>
<dbReference type="SUPFAM" id="SSF49363">
    <property type="entry name" value="Purple acid phosphatase, N-terminal domain"/>
    <property type="match status" value="1"/>
</dbReference>
<dbReference type="SUPFAM" id="SSF56300">
    <property type="entry name" value="Metallo-dependent phosphatases"/>
    <property type="match status" value="1"/>
</dbReference>
<dbReference type="InterPro" id="IPR041792">
    <property type="entry name" value="MPP_PAP"/>
</dbReference>
<dbReference type="Proteomes" id="UP000887575">
    <property type="component" value="Unassembled WGS sequence"/>
</dbReference>
<feature type="domain" description="Calcineurin-like phosphoesterase" evidence="4">
    <location>
        <begin position="146"/>
        <end position="349"/>
    </location>
</feature>
<dbReference type="InterPro" id="IPR004843">
    <property type="entry name" value="Calcineurin-like_PHP"/>
</dbReference>
<keyword evidence="6" id="KW-1185">Reference proteome</keyword>
<dbReference type="AlphaFoldDB" id="A0AAF3EW84"/>
<dbReference type="Pfam" id="PF16656">
    <property type="entry name" value="Pur_ac_phosph_N"/>
    <property type="match status" value="1"/>
</dbReference>
<dbReference type="WBParaSite" id="MBELARI_LOCUS18461">
    <property type="protein sequence ID" value="MBELARI_LOCUS18461"/>
    <property type="gene ID" value="MBELARI_LOCUS18461"/>
</dbReference>
<evidence type="ECO:0000259" key="4">
    <source>
        <dbReference type="Pfam" id="PF00149"/>
    </source>
</evidence>
<comment type="similarity">
    <text evidence="3">Belongs to the metallophosphoesterase superfamily. Purple acid phosphatase family.</text>
</comment>
<accession>A0AAF3EW84</accession>
<dbReference type="GO" id="GO:0046872">
    <property type="term" value="F:metal ion binding"/>
    <property type="evidence" value="ECO:0007669"/>
    <property type="project" value="InterPro"/>
</dbReference>
<dbReference type="Gene3D" id="2.60.40.380">
    <property type="entry name" value="Purple acid phosphatase-like, N-terminal"/>
    <property type="match status" value="1"/>
</dbReference>
<evidence type="ECO:0000313" key="7">
    <source>
        <dbReference type="WBParaSite" id="MBELARI_LOCUS18461"/>
    </source>
</evidence>
<feature type="signal peptide" evidence="3">
    <location>
        <begin position="1"/>
        <end position="16"/>
    </location>
</feature>
<evidence type="ECO:0000256" key="3">
    <source>
        <dbReference type="RuleBase" id="RU361203"/>
    </source>
</evidence>
<feature type="domain" description="Purple acid phosphatase N-terminal" evidence="5">
    <location>
        <begin position="44"/>
        <end position="135"/>
    </location>
</feature>
<keyword evidence="1 3" id="KW-0732">Signal</keyword>
<dbReference type="InterPro" id="IPR015914">
    <property type="entry name" value="PAPs_N"/>
</dbReference>
<proteinExistence type="inferred from homology"/>